<organism evidence="2 3">
    <name type="scientific">Streptococcus porcorum</name>
    <dbReference type="NCBI Taxonomy" id="701526"/>
    <lineage>
        <taxon>Bacteria</taxon>
        <taxon>Bacillati</taxon>
        <taxon>Bacillota</taxon>
        <taxon>Bacilli</taxon>
        <taxon>Lactobacillales</taxon>
        <taxon>Streptococcaceae</taxon>
        <taxon>Streptococcus</taxon>
    </lineage>
</organism>
<dbReference type="Proteomes" id="UP001549037">
    <property type="component" value="Unassembled WGS sequence"/>
</dbReference>
<dbReference type="PANTHER" id="PTHR43844">
    <property type="entry name" value="METHIONINE SYNTHASE"/>
    <property type="match status" value="1"/>
</dbReference>
<dbReference type="CDD" id="cd03311">
    <property type="entry name" value="CIMS_C_terminal_like"/>
    <property type="match status" value="1"/>
</dbReference>
<accession>A0ABV2JCU6</accession>
<name>A0ABV2JCU6_9STRE</name>
<sequence length="371" mass="42919">MTKTQFHFDHVGSYLRPQALKEAREQFAKGDISKEELLVVQDQLVKELVHHEVENGLEVVSDGEFGRSWWHLDFLWELTGFEAYLQEDSYKFHGAKTRTTNVRLNGKVAENPNHPFYRDFEYLKSITPEGVTPKVTIPSPSLVINRDHRSDLYADYYDSWTDFLDGLAQAYQDTIKHFYDLGARYVQLDDTTWAYLIQQLEDYKDQPEERRVFEKIAEDDVYVINKVLDGLPDDLTVATHVCRGNFKSTYLFEGGYHTISKYLGQLNYDIFFLEYDDERSGDFAPLVDIWNGRENVELVLGVITSKDPQLEDVDAIVARIQEAAQLVPLKNLGISTQCGFASTEEGNILTEEDEWKKLRLIKTITDKVWTS</sequence>
<protein>
    <submittedName>
        <fullName evidence="2">Methionine synthase II (Cobalamin-independent)</fullName>
    </submittedName>
</protein>
<dbReference type="NCBIfam" id="NF005085">
    <property type="entry name" value="PRK06520.1"/>
    <property type="match status" value="1"/>
</dbReference>
<proteinExistence type="predicted"/>
<evidence type="ECO:0000313" key="3">
    <source>
        <dbReference type="Proteomes" id="UP001549037"/>
    </source>
</evidence>
<dbReference type="Gene3D" id="3.20.20.210">
    <property type="match status" value="1"/>
</dbReference>
<reference evidence="2 3" key="1">
    <citation type="submission" date="2024-06" db="EMBL/GenBank/DDBJ databases">
        <title>Genomic Encyclopedia of Type Strains, Phase IV (KMG-IV): sequencing the most valuable type-strain genomes for metagenomic binning, comparative biology and taxonomic classification.</title>
        <authorList>
            <person name="Goeker M."/>
        </authorList>
    </citation>
    <scope>NUCLEOTIDE SEQUENCE [LARGE SCALE GENOMIC DNA]</scope>
    <source>
        <strain evidence="2 3">DSM 28302</strain>
    </source>
</reference>
<dbReference type="SUPFAM" id="SSF51726">
    <property type="entry name" value="UROD/MetE-like"/>
    <property type="match status" value="1"/>
</dbReference>
<feature type="domain" description="Cobalamin-independent methionine synthase MetE C-terminal/archaeal" evidence="1">
    <location>
        <begin position="11"/>
        <end position="344"/>
    </location>
</feature>
<comment type="caution">
    <text evidence="2">The sequence shown here is derived from an EMBL/GenBank/DDBJ whole genome shotgun (WGS) entry which is preliminary data.</text>
</comment>
<gene>
    <name evidence="2" type="ORF">ABID28_000206</name>
</gene>
<evidence type="ECO:0000313" key="2">
    <source>
        <dbReference type="EMBL" id="MET3633576.1"/>
    </source>
</evidence>
<dbReference type="Pfam" id="PF01717">
    <property type="entry name" value="Meth_synt_2"/>
    <property type="match status" value="1"/>
</dbReference>
<dbReference type="NCBIfam" id="NF004875">
    <property type="entry name" value="PRK06233.1"/>
    <property type="match status" value="1"/>
</dbReference>
<dbReference type="InterPro" id="IPR002629">
    <property type="entry name" value="Met_Synth_C/arc"/>
</dbReference>
<dbReference type="InterPro" id="IPR038071">
    <property type="entry name" value="UROD/MetE-like_sf"/>
</dbReference>
<keyword evidence="3" id="KW-1185">Reference proteome</keyword>
<dbReference type="PANTHER" id="PTHR43844:SF1">
    <property type="entry name" value="METHIONINE SYNTHASE"/>
    <property type="match status" value="1"/>
</dbReference>
<evidence type="ECO:0000259" key="1">
    <source>
        <dbReference type="Pfam" id="PF01717"/>
    </source>
</evidence>
<dbReference type="RefSeq" id="WP_354367246.1">
    <property type="nucleotide sequence ID" value="NZ_JBEPLN010000002.1"/>
</dbReference>
<dbReference type="EMBL" id="JBEPLN010000002">
    <property type="protein sequence ID" value="MET3633576.1"/>
    <property type="molecule type" value="Genomic_DNA"/>
</dbReference>